<accession>A0A1G6L7K5</accession>
<evidence type="ECO:0000313" key="5">
    <source>
        <dbReference type="EMBL" id="SDC39332.1"/>
    </source>
</evidence>
<dbReference type="PANTHER" id="PTHR18895">
    <property type="entry name" value="HEMK METHYLTRANSFERASE"/>
    <property type="match status" value="1"/>
</dbReference>
<dbReference type="CDD" id="cd02440">
    <property type="entry name" value="AdoMet_MTases"/>
    <property type="match status" value="1"/>
</dbReference>
<sequence length="326" mass="37682">MNQILNVDTAQQQALLFLLDFLKQRDYQFTAITPLSHQRILSRKRQEKNTAITLRDIFGWNLAFAETYLEPVLFEILKDNQLIHFQDHQWLSDVRVASLDRELFIHSSFPTVQQDSVFFGPDTYRFEYHLKQYLAARPHSFKRAVELCCGTSVAAISMAKHYPDFSEIIVSDLNPKALLYSQINAGFAGLENIYPVCSNLFAHLDGQFDFIFANPPYLMDADQRQYRHGGDQLDGNELAFNIVKEGIQRLNPQGCLFLYTGVAIRADGNRFLEHLKQLMTAYSNMNWCYEEIDPDVFGEELEQPAYQHIERIALALVKLKNTVELK</sequence>
<dbReference type="AlphaFoldDB" id="A0A1G6L7K5"/>
<dbReference type="SUPFAM" id="SSF53335">
    <property type="entry name" value="S-adenosyl-L-methionine-dependent methyltransferases"/>
    <property type="match status" value="1"/>
</dbReference>
<dbReference type="RefSeq" id="WP_092819903.1">
    <property type="nucleotide sequence ID" value="NZ_BAABKJ010000011.1"/>
</dbReference>
<dbReference type="EMBL" id="FMYO01000006">
    <property type="protein sequence ID" value="SDC39332.1"/>
    <property type="molecule type" value="Genomic_DNA"/>
</dbReference>
<dbReference type="GO" id="GO:0036009">
    <property type="term" value="F:protein-glutamine N-methyltransferase activity"/>
    <property type="evidence" value="ECO:0007669"/>
    <property type="project" value="TreeGrafter"/>
</dbReference>
<dbReference type="InterPro" id="IPR007848">
    <property type="entry name" value="Small_mtfrase_dom"/>
</dbReference>
<evidence type="ECO:0000256" key="3">
    <source>
        <dbReference type="ARBA" id="ARBA00022691"/>
    </source>
</evidence>
<dbReference type="Proteomes" id="UP000243468">
    <property type="component" value="Unassembled WGS sequence"/>
</dbReference>
<dbReference type="PROSITE" id="PS00092">
    <property type="entry name" value="N6_MTASE"/>
    <property type="match status" value="1"/>
</dbReference>
<dbReference type="GO" id="GO:0032259">
    <property type="term" value="P:methylation"/>
    <property type="evidence" value="ECO:0007669"/>
    <property type="project" value="UniProtKB-KW"/>
</dbReference>
<gene>
    <name evidence="5" type="ORF">SAMN05421732_10650</name>
</gene>
<protein>
    <submittedName>
        <fullName evidence="5">Methyltransferase small domain-containing protein</fullName>
    </submittedName>
</protein>
<reference evidence="6" key="1">
    <citation type="submission" date="2016-09" db="EMBL/GenBank/DDBJ databases">
        <authorList>
            <person name="Varghese N."/>
            <person name="Submissions S."/>
        </authorList>
    </citation>
    <scope>NUCLEOTIDE SEQUENCE [LARGE SCALE GENOMIC DNA]</scope>
    <source>
        <strain evidence="6">ANC 4667</strain>
    </source>
</reference>
<organism evidence="5 6">
    <name type="scientific">Acinetobacter kookii</name>
    <dbReference type="NCBI Taxonomy" id="1226327"/>
    <lineage>
        <taxon>Bacteria</taxon>
        <taxon>Pseudomonadati</taxon>
        <taxon>Pseudomonadota</taxon>
        <taxon>Gammaproteobacteria</taxon>
        <taxon>Moraxellales</taxon>
        <taxon>Moraxellaceae</taxon>
        <taxon>Acinetobacter</taxon>
    </lineage>
</organism>
<proteinExistence type="predicted"/>
<dbReference type="GO" id="GO:0003676">
    <property type="term" value="F:nucleic acid binding"/>
    <property type="evidence" value="ECO:0007669"/>
    <property type="project" value="InterPro"/>
</dbReference>
<name>A0A1G6L7K5_9GAMM</name>
<evidence type="ECO:0000313" key="6">
    <source>
        <dbReference type="Proteomes" id="UP000243468"/>
    </source>
</evidence>
<keyword evidence="3" id="KW-0949">S-adenosyl-L-methionine</keyword>
<evidence type="ECO:0000256" key="2">
    <source>
        <dbReference type="ARBA" id="ARBA00022679"/>
    </source>
</evidence>
<keyword evidence="2 5" id="KW-0808">Transferase</keyword>
<feature type="domain" description="Methyltransferase small" evidence="4">
    <location>
        <begin position="140"/>
        <end position="258"/>
    </location>
</feature>
<keyword evidence="1 5" id="KW-0489">Methyltransferase</keyword>
<evidence type="ECO:0000256" key="1">
    <source>
        <dbReference type="ARBA" id="ARBA00022603"/>
    </source>
</evidence>
<dbReference type="InterPro" id="IPR050320">
    <property type="entry name" value="N5-glutamine_MTase"/>
</dbReference>
<dbReference type="STRING" id="1226327.SAMN05421732_10650"/>
<dbReference type="Gene3D" id="3.40.50.150">
    <property type="entry name" value="Vaccinia Virus protein VP39"/>
    <property type="match status" value="1"/>
</dbReference>
<dbReference type="OrthoDB" id="5383291at2"/>
<dbReference type="PANTHER" id="PTHR18895:SF74">
    <property type="entry name" value="MTRF1L RELEASE FACTOR GLUTAMINE METHYLTRANSFERASE"/>
    <property type="match status" value="1"/>
</dbReference>
<dbReference type="InterPro" id="IPR002052">
    <property type="entry name" value="DNA_methylase_N6_adenine_CS"/>
</dbReference>
<evidence type="ECO:0000259" key="4">
    <source>
        <dbReference type="Pfam" id="PF05175"/>
    </source>
</evidence>
<dbReference type="Pfam" id="PF05175">
    <property type="entry name" value="MTS"/>
    <property type="match status" value="1"/>
</dbReference>
<keyword evidence="6" id="KW-1185">Reference proteome</keyword>
<dbReference type="InterPro" id="IPR029063">
    <property type="entry name" value="SAM-dependent_MTases_sf"/>
</dbReference>